<dbReference type="AlphaFoldDB" id="A0A804N295"/>
<feature type="domain" description="Chalcone/stilbene synthase N-terminal" evidence="4">
    <location>
        <begin position="20"/>
        <end position="246"/>
    </location>
</feature>
<dbReference type="Gramene" id="Zm00001eb129160_T001">
    <property type="protein sequence ID" value="Zm00001eb129160_P001"/>
    <property type="gene ID" value="Zm00001eb129160"/>
</dbReference>
<keyword evidence="7" id="KW-1185">Reference proteome</keyword>
<dbReference type="InterPro" id="IPR011141">
    <property type="entry name" value="Polyketide_synthase_type-III"/>
</dbReference>
<dbReference type="CDD" id="cd00831">
    <property type="entry name" value="CHS_like"/>
    <property type="match status" value="1"/>
</dbReference>
<dbReference type="SUPFAM" id="SSF53901">
    <property type="entry name" value="Thiolase-like"/>
    <property type="match status" value="2"/>
</dbReference>
<feature type="domain" description="Chalcone/stilbene synthase C-terminal" evidence="5">
    <location>
        <begin position="255"/>
        <end position="395"/>
    </location>
</feature>
<evidence type="ECO:0000256" key="1">
    <source>
        <dbReference type="ARBA" id="ARBA00005531"/>
    </source>
</evidence>
<dbReference type="FunFam" id="3.40.47.10:FF:000025">
    <property type="entry name" value="Chalcone synthase 2"/>
    <property type="match status" value="1"/>
</dbReference>
<dbReference type="GO" id="GO:0010208">
    <property type="term" value="P:pollen wall assembly"/>
    <property type="evidence" value="ECO:0007669"/>
    <property type="project" value="UniProtKB-ARBA"/>
</dbReference>
<dbReference type="PIRSF" id="PIRSF000451">
    <property type="entry name" value="PKS_III"/>
    <property type="match status" value="1"/>
</dbReference>
<accession>A0A804N295</accession>
<keyword evidence="3" id="KW-0808">Transferase</keyword>
<gene>
    <name evidence="6" type="primary">LOC103650033</name>
</gene>
<dbReference type="InterPro" id="IPR016039">
    <property type="entry name" value="Thiolase-like"/>
</dbReference>
<dbReference type="Pfam" id="PF00195">
    <property type="entry name" value="Chal_sti_synt_N"/>
    <property type="match status" value="1"/>
</dbReference>
<comment type="similarity">
    <text evidence="1 3">Belongs to the thiolase-like superfamily. Chalcone/stilbene synthases family.</text>
</comment>
<dbReference type="Proteomes" id="UP000007305">
    <property type="component" value="Chromosome 3"/>
</dbReference>
<evidence type="ECO:0000256" key="2">
    <source>
        <dbReference type="PIRSR" id="PIRSR000451-1"/>
    </source>
</evidence>
<dbReference type="GO" id="GO:0016747">
    <property type="term" value="F:acyltransferase activity, transferring groups other than amino-acyl groups"/>
    <property type="evidence" value="ECO:0007669"/>
    <property type="project" value="InterPro"/>
</dbReference>
<dbReference type="FunFam" id="3.40.47.10:FF:000014">
    <property type="entry name" value="Chalcone synthase 1"/>
    <property type="match status" value="1"/>
</dbReference>
<keyword evidence="3" id="KW-0012">Acyltransferase</keyword>
<dbReference type="EnsemblPlants" id="Zm00001eb129160_T001">
    <property type="protein sequence ID" value="Zm00001eb129160_P001"/>
    <property type="gene ID" value="Zm00001eb129160"/>
</dbReference>
<dbReference type="InterPro" id="IPR012328">
    <property type="entry name" value="Chalcone/stilbene_synt_C"/>
</dbReference>
<dbReference type="InParanoid" id="A0A804N295"/>
<feature type="active site" description="Acyl-thioester intermediate" evidence="2">
    <location>
        <position position="182"/>
    </location>
</feature>
<evidence type="ECO:0000313" key="6">
    <source>
        <dbReference type="EnsemblPlants" id="Zm00001eb129160_P001"/>
    </source>
</evidence>
<proteinExistence type="inferred from homology"/>
<sequence>MTSLLLGNQIARPTVGLCSDRRRELRADGPATVLAIGTANPPNCVRQEEYADYYFRVTKSEHLTSLKDKLKRICKYLSHKSAIKKRYFHHTEELLRGNPAFIDRSMPSLHERQDIMASVVPELAAAAAVDAIAEWGRPATEITHLVVTTYSGAHMPGVDWLVASLLGLRPTVHRTMLYMNGCSSGCAALRLAKDMAENNRGARVLVACAEVTLTLFRAPHEAHVDTLILQSLFGDGAGAVIVGADPVSVEEPDFEMLSASQTMIPESKHVAAGQLCEDGLHFHPSREIPSLVRENIEQCMVDALSLLGIGGSWNDLFWAVHPGGRAVLDSVEAGLRLEPHKLEASRRVLSEYGNMSGPSVIFVLDELRRQQERKGMGVILGLGPGVSVETIVLQATDSQKKL</sequence>
<dbReference type="PANTHER" id="PTHR11877:SF29">
    <property type="entry name" value="TYPE III POLYKETIDE SYNTHASE B"/>
    <property type="match status" value="1"/>
</dbReference>
<dbReference type="Gene3D" id="3.40.47.10">
    <property type="match status" value="2"/>
</dbReference>
<protein>
    <recommendedName>
        <fullName evidence="8">Type III polyketide synthase B</fullName>
    </recommendedName>
</protein>
<organism evidence="6 7">
    <name type="scientific">Zea mays</name>
    <name type="common">Maize</name>
    <dbReference type="NCBI Taxonomy" id="4577"/>
    <lineage>
        <taxon>Eukaryota</taxon>
        <taxon>Viridiplantae</taxon>
        <taxon>Streptophyta</taxon>
        <taxon>Embryophyta</taxon>
        <taxon>Tracheophyta</taxon>
        <taxon>Spermatophyta</taxon>
        <taxon>Magnoliopsida</taxon>
        <taxon>Liliopsida</taxon>
        <taxon>Poales</taxon>
        <taxon>Poaceae</taxon>
        <taxon>PACMAD clade</taxon>
        <taxon>Panicoideae</taxon>
        <taxon>Andropogonodae</taxon>
        <taxon>Andropogoneae</taxon>
        <taxon>Tripsacinae</taxon>
        <taxon>Zea</taxon>
    </lineage>
</organism>
<evidence type="ECO:0000313" key="7">
    <source>
        <dbReference type="Proteomes" id="UP000007305"/>
    </source>
</evidence>
<reference evidence="6" key="2">
    <citation type="submission" date="2019-07" db="EMBL/GenBank/DDBJ databases">
        <authorList>
            <person name="Seetharam A."/>
            <person name="Woodhouse M."/>
            <person name="Cannon E."/>
        </authorList>
    </citation>
    <scope>NUCLEOTIDE SEQUENCE [LARGE SCALE GENOMIC DNA]</scope>
    <source>
        <strain evidence="6">cv. B73</strain>
    </source>
</reference>
<evidence type="ECO:0000259" key="5">
    <source>
        <dbReference type="Pfam" id="PF02797"/>
    </source>
</evidence>
<dbReference type="InterPro" id="IPR001099">
    <property type="entry name" value="Chalcone/stilbene_synt_N"/>
</dbReference>
<dbReference type="Pfam" id="PF02797">
    <property type="entry name" value="Chal_sti_synt_C"/>
    <property type="match status" value="1"/>
</dbReference>
<evidence type="ECO:0000259" key="4">
    <source>
        <dbReference type="Pfam" id="PF00195"/>
    </source>
</evidence>
<evidence type="ECO:0008006" key="8">
    <source>
        <dbReference type="Google" id="ProtNLM"/>
    </source>
</evidence>
<reference evidence="7" key="1">
    <citation type="submission" date="2015-12" db="EMBL/GenBank/DDBJ databases">
        <title>Update maize B73 reference genome by single molecule sequencing technologies.</title>
        <authorList>
            <consortium name="Maize Genome Sequencing Project"/>
            <person name="Ware D."/>
        </authorList>
    </citation>
    <scope>NUCLEOTIDE SEQUENCE [LARGE SCALE GENOMIC DNA]</scope>
    <source>
        <strain evidence="7">cv. B73</strain>
    </source>
</reference>
<dbReference type="PANTHER" id="PTHR11877">
    <property type="entry name" value="HYDROXYMETHYLGLUTARYL-COA SYNTHASE"/>
    <property type="match status" value="1"/>
</dbReference>
<name>A0A804N295_MAIZE</name>
<evidence type="ECO:0000256" key="3">
    <source>
        <dbReference type="RuleBase" id="RU003633"/>
    </source>
</evidence>
<reference evidence="6" key="3">
    <citation type="submission" date="2021-05" db="UniProtKB">
        <authorList>
            <consortium name="EnsemblPlants"/>
        </authorList>
    </citation>
    <scope>IDENTIFICATION</scope>
    <source>
        <strain evidence="6">cv. B73</strain>
    </source>
</reference>